<dbReference type="InterPro" id="IPR015915">
    <property type="entry name" value="Kelch-typ_b-propeller"/>
</dbReference>
<gene>
    <name evidence="3" type="ORF">F3Y22_tig00110549pilonHSYRG00102</name>
</gene>
<organism evidence="3 4">
    <name type="scientific">Hibiscus syriacus</name>
    <name type="common">Rose of Sharon</name>
    <dbReference type="NCBI Taxonomy" id="106335"/>
    <lineage>
        <taxon>Eukaryota</taxon>
        <taxon>Viridiplantae</taxon>
        <taxon>Streptophyta</taxon>
        <taxon>Embryophyta</taxon>
        <taxon>Tracheophyta</taxon>
        <taxon>Spermatophyta</taxon>
        <taxon>Magnoliopsida</taxon>
        <taxon>eudicotyledons</taxon>
        <taxon>Gunneridae</taxon>
        <taxon>Pentapetalae</taxon>
        <taxon>rosids</taxon>
        <taxon>malvids</taxon>
        <taxon>Malvales</taxon>
        <taxon>Malvaceae</taxon>
        <taxon>Malvoideae</taxon>
        <taxon>Hibiscus</taxon>
    </lineage>
</organism>
<sequence>MRELPSRSLLRKGIGFEVLGKKLYLMGGCRWTEDATVETYCYDASNNSWSEANPLSTARILYPTSPLDNFKVILGVFVSDATSLVKLSIRKYIQLISHVYPVVYEPSSGTWQHADADMVLGWQGHAVVVGKILYVLDESSGTRLMMWDKDLREWVAIGRLFPLLTRPPCKLVAVGNSIYVIGKGRSTVVVDVSNAGNGVGMMVSSSIPKLTSNDEIISCKCLAI</sequence>
<dbReference type="InterPro" id="IPR006652">
    <property type="entry name" value="Kelch_1"/>
</dbReference>
<comment type="caution">
    <text evidence="3">The sequence shown here is derived from an EMBL/GenBank/DDBJ whole genome shotgun (WGS) entry which is preliminary data.</text>
</comment>
<dbReference type="Gene3D" id="2.120.10.80">
    <property type="entry name" value="Kelch-type beta propeller"/>
    <property type="match status" value="1"/>
</dbReference>
<keyword evidence="4" id="KW-1185">Reference proteome</keyword>
<dbReference type="EMBL" id="VEPZ02001025">
    <property type="protein sequence ID" value="KAE8701013.1"/>
    <property type="molecule type" value="Genomic_DNA"/>
</dbReference>
<keyword evidence="2" id="KW-0677">Repeat</keyword>
<dbReference type="Pfam" id="PF01344">
    <property type="entry name" value="Kelch_1"/>
    <property type="match status" value="1"/>
</dbReference>
<evidence type="ECO:0000256" key="1">
    <source>
        <dbReference type="ARBA" id="ARBA00022441"/>
    </source>
</evidence>
<name>A0A6A3AAP6_HIBSY</name>
<dbReference type="PANTHER" id="PTHR46344:SF26">
    <property type="entry name" value="F-BOX DOMAIN-CONTAINING PROTEIN"/>
    <property type="match status" value="1"/>
</dbReference>
<reference evidence="3" key="1">
    <citation type="submission" date="2019-09" db="EMBL/GenBank/DDBJ databases">
        <title>Draft genome information of white flower Hibiscus syriacus.</title>
        <authorList>
            <person name="Kim Y.-M."/>
        </authorList>
    </citation>
    <scope>NUCLEOTIDE SEQUENCE [LARGE SCALE GENOMIC DNA]</scope>
    <source>
        <strain evidence="3">YM2019G1</strain>
    </source>
</reference>
<dbReference type="AlphaFoldDB" id="A0A6A3AAP6"/>
<dbReference type="PANTHER" id="PTHR46344">
    <property type="entry name" value="OS02G0202900 PROTEIN"/>
    <property type="match status" value="1"/>
</dbReference>
<evidence type="ECO:0000313" key="4">
    <source>
        <dbReference type="Proteomes" id="UP000436088"/>
    </source>
</evidence>
<evidence type="ECO:0000313" key="3">
    <source>
        <dbReference type="EMBL" id="KAE8701013.1"/>
    </source>
</evidence>
<accession>A0A6A3AAP6</accession>
<dbReference type="SUPFAM" id="SSF117281">
    <property type="entry name" value="Kelch motif"/>
    <property type="match status" value="1"/>
</dbReference>
<proteinExistence type="predicted"/>
<protein>
    <submittedName>
        <fullName evidence="3">Acyl-coenzyme A thioesterase 8-like</fullName>
    </submittedName>
</protein>
<evidence type="ECO:0000256" key="2">
    <source>
        <dbReference type="ARBA" id="ARBA00022737"/>
    </source>
</evidence>
<keyword evidence="1" id="KW-0880">Kelch repeat</keyword>
<dbReference type="Proteomes" id="UP000436088">
    <property type="component" value="Unassembled WGS sequence"/>
</dbReference>